<gene>
    <name evidence="9" type="ORF">ELQ90_05995</name>
</gene>
<sequence>MVPSDSRDSAPNGASADWPGRRLGLPESGSLSIARPGRRIVALLIDQTPAYLLAFAFFRSPEGFIDGLAITVIFAALQILFIPTIGGSIGHRLLGMRVIAIGGGWVGVWRPIVRTLLLLLVIPALIWDADQRGMHDKIAGTALVRF</sequence>
<dbReference type="PANTHER" id="PTHR36115">
    <property type="entry name" value="PROLINE-RICH ANTIGEN HOMOLOG-RELATED"/>
    <property type="match status" value="1"/>
</dbReference>
<proteinExistence type="predicted"/>
<dbReference type="InterPro" id="IPR016795">
    <property type="entry name" value="UCP021697"/>
</dbReference>
<protein>
    <submittedName>
        <fullName evidence="9">RDD family protein</fullName>
    </submittedName>
</protein>
<feature type="transmembrane region" description="Helical" evidence="7">
    <location>
        <begin position="64"/>
        <end position="86"/>
    </location>
</feature>
<evidence type="ECO:0000256" key="6">
    <source>
        <dbReference type="SAM" id="MobiDB-lite"/>
    </source>
</evidence>
<dbReference type="EMBL" id="RZNB01000002">
    <property type="protein sequence ID" value="RWZ51651.1"/>
    <property type="molecule type" value="Genomic_DNA"/>
</dbReference>
<evidence type="ECO:0000256" key="7">
    <source>
        <dbReference type="SAM" id="Phobius"/>
    </source>
</evidence>
<feature type="transmembrane region" description="Helical" evidence="7">
    <location>
        <begin position="98"/>
        <end position="127"/>
    </location>
</feature>
<dbReference type="InterPro" id="IPR051791">
    <property type="entry name" value="Pra-immunoreactive"/>
</dbReference>
<keyword evidence="4 7" id="KW-1133">Transmembrane helix</keyword>
<evidence type="ECO:0000256" key="2">
    <source>
        <dbReference type="ARBA" id="ARBA00022475"/>
    </source>
</evidence>
<dbReference type="OrthoDB" id="5187110at2"/>
<keyword evidence="10" id="KW-1185">Reference proteome</keyword>
<dbReference type="Pfam" id="PF06271">
    <property type="entry name" value="RDD"/>
    <property type="match status" value="1"/>
</dbReference>
<organism evidence="9 10">
    <name type="scientific">Labedella phragmitis</name>
    <dbReference type="NCBI Taxonomy" id="2498849"/>
    <lineage>
        <taxon>Bacteria</taxon>
        <taxon>Bacillati</taxon>
        <taxon>Actinomycetota</taxon>
        <taxon>Actinomycetes</taxon>
        <taxon>Micrococcales</taxon>
        <taxon>Microbacteriaceae</taxon>
        <taxon>Labedella</taxon>
    </lineage>
</organism>
<keyword evidence="5 7" id="KW-0472">Membrane</keyword>
<dbReference type="GO" id="GO:0005886">
    <property type="term" value="C:plasma membrane"/>
    <property type="evidence" value="ECO:0007669"/>
    <property type="project" value="UniProtKB-SubCell"/>
</dbReference>
<evidence type="ECO:0000256" key="4">
    <source>
        <dbReference type="ARBA" id="ARBA00022989"/>
    </source>
</evidence>
<evidence type="ECO:0000256" key="3">
    <source>
        <dbReference type="ARBA" id="ARBA00022692"/>
    </source>
</evidence>
<feature type="region of interest" description="Disordered" evidence="6">
    <location>
        <begin position="1"/>
        <end position="21"/>
    </location>
</feature>
<dbReference type="AlphaFoldDB" id="A0A3S4DMC6"/>
<feature type="domain" description="RDD" evidence="8">
    <location>
        <begin position="34"/>
        <end position="140"/>
    </location>
</feature>
<comment type="caution">
    <text evidence="9">The sequence shown here is derived from an EMBL/GenBank/DDBJ whole genome shotgun (WGS) entry which is preliminary data.</text>
</comment>
<evidence type="ECO:0000259" key="8">
    <source>
        <dbReference type="Pfam" id="PF06271"/>
    </source>
</evidence>
<keyword evidence="2" id="KW-1003">Cell membrane</keyword>
<dbReference type="Proteomes" id="UP000288547">
    <property type="component" value="Unassembled WGS sequence"/>
</dbReference>
<evidence type="ECO:0000313" key="9">
    <source>
        <dbReference type="EMBL" id="RWZ51651.1"/>
    </source>
</evidence>
<keyword evidence="3 7" id="KW-0812">Transmembrane</keyword>
<evidence type="ECO:0000256" key="1">
    <source>
        <dbReference type="ARBA" id="ARBA00004651"/>
    </source>
</evidence>
<dbReference type="PANTHER" id="PTHR36115:SF6">
    <property type="entry name" value="PROLINE-RICH ANTIGEN HOMOLOG"/>
    <property type="match status" value="1"/>
</dbReference>
<evidence type="ECO:0000256" key="5">
    <source>
        <dbReference type="ARBA" id="ARBA00023136"/>
    </source>
</evidence>
<reference evidence="9 10" key="1">
    <citation type="submission" date="2018-12" db="EMBL/GenBank/DDBJ databases">
        <authorList>
            <person name="Li F."/>
        </authorList>
    </citation>
    <scope>NUCLEOTIDE SEQUENCE [LARGE SCALE GENOMIC DNA]</scope>
    <source>
        <strain evidence="9 10">11W25H-1</strain>
    </source>
</reference>
<comment type="subcellular location">
    <subcellularLocation>
        <location evidence="1">Cell membrane</location>
        <topology evidence="1">Multi-pass membrane protein</topology>
    </subcellularLocation>
</comment>
<evidence type="ECO:0000313" key="10">
    <source>
        <dbReference type="Proteomes" id="UP000288547"/>
    </source>
</evidence>
<dbReference type="InterPro" id="IPR010432">
    <property type="entry name" value="RDD"/>
</dbReference>
<dbReference type="PIRSF" id="PIRSF021697">
    <property type="entry name" value="UCP021697"/>
    <property type="match status" value="1"/>
</dbReference>
<name>A0A3S4DMC6_9MICO</name>
<accession>A0A3S4DMC6</accession>